<gene>
    <name evidence="1" type="ORF">Q73A0000_08080</name>
</gene>
<organism evidence="1 2">
    <name type="scientific">Kaistella flava</name>
    <name type="common">ex Peng et al. 2021</name>
    <dbReference type="NCBI Taxonomy" id="2038776"/>
    <lineage>
        <taxon>Bacteria</taxon>
        <taxon>Pseudomonadati</taxon>
        <taxon>Bacteroidota</taxon>
        <taxon>Flavobacteriia</taxon>
        <taxon>Flavobacteriales</taxon>
        <taxon>Weeksellaceae</taxon>
        <taxon>Chryseobacterium group</taxon>
        <taxon>Kaistella</taxon>
    </lineage>
</organism>
<dbReference type="RefSeq" id="WP_193813554.1">
    <property type="nucleotide sequence ID" value="NZ_CP040442.1"/>
</dbReference>
<dbReference type="Proteomes" id="UP000594195">
    <property type="component" value="Chromosome"/>
</dbReference>
<keyword evidence="2" id="KW-1185">Reference proteome</keyword>
<dbReference type="EMBL" id="CP040442">
    <property type="protein sequence ID" value="QOW10325.1"/>
    <property type="molecule type" value="Genomic_DNA"/>
</dbReference>
<dbReference type="PANTHER" id="PTHR33639">
    <property type="entry name" value="THIOL-DISULFIDE OXIDOREDUCTASE DCC"/>
    <property type="match status" value="1"/>
</dbReference>
<dbReference type="AlphaFoldDB" id="A0A7M2Y9J7"/>
<dbReference type="PANTHER" id="PTHR33639:SF2">
    <property type="entry name" value="DUF393 DOMAIN-CONTAINING PROTEIN"/>
    <property type="match status" value="1"/>
</dbReference>
<dbReference type="InterPro" id="IPR052927">
    <property type="entry name" value="DCC_oxidoreductase"/>
</dbReference>
<dbReference type="GO" id="GO:0015035">
    <property type="term" value="F:protein-disulfide reductase activity"/>
    <property type="evidence" value="ECO:0007669"/>
    <property type="project" value="InterPro"/>
</dbReference>
<dbReference type="Pfam" id="PF04134">
    <property type="entry name" value="DCC1-like"/>
    <property type="match status" value="1"/>
</dbReference>
<evidence type="ECO:0000313" key="1">
    <source>
        <dbReference type="EMBL" id="QOW10325.1"/>
    </source>
</evidence>
<dbReference type="InterPro" id="IPR007263">
    <property type="entry name" value="DCC1-like"/>
</dbReference>
<evidence type="ECO:0000313" key="2">
    <source>
        <dbReference type="Proteomes" id="UP000594195"/>
    </source>
</evidence>
<sequence length="153" mass="18012">MICQPQSKNLILKLNNDVTNVDKTKYYVFYDGECGFCDFWVHWILKKDVKNNFLFASLQSEFGQQFLGDRNLELKDLDTLYLWKPEQYYLQKSQAVFKISEVIGGTYKLMSYFRFLPTGFTDFFYDRVAANRKKLAAGACEVPTVEERKKFIS</sequence>
<name>A0A7M2Y9J7_9FLAO</name>
<accession>A0A7M2Y9J7</accession>
<protein>
    <submittedName>
        <fullName evidence="1">DUF393 domain-containing protein</fullName>
    </submittedName>
</protein>
<dbReference type="KEGG" id="kfa:Q73A0000_08080"/>
<proteinExistence type="predicted"/>
<reference evidence="1 2" key="1">
    <citation type="submission" date="2019-05" db="EMBL/GenBank/DDBJ databases">
        <title>Chryseobacterium sp. isolated from King George Island, maritime Antarctica.</title>
        <authorList>
            <person name="Peng X."/>
        </authorList>
    </citation>
    <scope>NUCLEOTIDE SEQUENCE [LARGE SCALE GENOMIC DNA]</scope>
    <source>
        <strain evidence="1 2">7-3A</strain>
    </source>
</reference>